<organism evidence="5 7">
    <name type="scientific">Actinidia rufa</name>
    <dbReference type="NCBI Taxonomy" id="165716"/>
    <lineage>
        <taxon>Eukaryota</taxon>
        <taxon>Viridiplantae</taxon>
        <taxon>Streptophyta</taxon>
        <taxon>Embryophyta</taxon>
        <taxon>Tracheophyta</taxon>
        <taxon>Spermatophyta</taxon>
        <taxon>Magnoliopsida</taxon>
        <taxon>eudicotyledons</taxon>
        <taxon>Gunneridae</taxon>
        <taxon>Pentapetalae</taxon>
        <taxon>asterids</taxon>
        <taxon>Ericales</taxon>
        <taxon>Actinidiaceae</taxon>
        <taxon>Actinidia</taxon>
    </lineage>
</organism>
<dbReference type="InterPro" id="IPR020575">
    <property type="entry name" value="Hsp90_N"/>
</dbReference>
<name>A0A7J0FD19_9ERIC</name>
<evidence type="ECO:0000313" key="6">
    <source>
        <dbReference type="EMBL" id="GFY96593.1"/>
    </source>
</evidence>
<protein>
    <submittedName>
        <fullName evidence="5">Heat shock protein 81-2</fullName>
    </submittedName>
</protein>
<dbReference type="GO" id="GO:0005524">
    <property type="term" value="F:ATP binding"/>
    <property type="evidence" value="ECO:0007669"/>
    <property type="project" value="UniProtKB-KW"/>
</dbReference>
<gene>
    <name evidence="5" type="ORF">Acr_11g0008710</name>
    <name evidence="6" type="ORF">Acr_11g0008990</name>
</gene>
<evidence type="ECO:0000256" key="2">
    <source>
        <dbReference type="ARBA" id="ARBA00022741"/>
    </source>
</evidence>
<sequence length="138" mass="15150">MVPDLAISPISSPSFLHLRLWKYFCLPDFISDGLRTPSIDGYGTDRDTPVCDQAVLHVVPDLIIHIIPDKSNNTLSIIDNGIGMTRADLVNNLGTIARFGTKKFMEAVAAGANVSMIWQFGVGFYSTVIRPGFLIHVM</sequence>
<proteinExistence type="inferred from homology"/>
<dbReference type="GO" id="GO:0051082">
    <property type="term" value="F:unfolded protein binding"/>
    <property type="evidence" value="ECO:0007669"/>
    <property type="project" value="InterPro"/>
</dbReference>
<dbReference type="SUPFAM" id="SSF55874">
    <property type="entry name" value="ATPase domain of HSP90 chaperone/DNA topoisomerase II/histidine kinase"/>
    <property type="match status" value="1"/>
</dbReference>
<keyword evidence="7" id="KW-1185">Reference proteome</keyword>
<keyword evidence="3" id="KW-0067">ATP-binding</keyword>
<evidence type="ECO:0000256" key="3">
    <source>
        <dbReference type="ARBA" id="ARBA00022840"/>
    </source>
</evidence>
<dbReference type="PRINTS" id="PR00775">
    <property type="entry name" value="HEATSHOCK90"/>
</dbReference>
<dbReference type="GO" id="GO:0016887">
    <property type="term" value="F:ATP hydrolysis activity"/>
    <property type="evidence" value="ECO:0007669"/>
    <property type="project" value="InterPro"/>
</dbReference>
<dbReference type="InterPro" id="IPR036890">
    <property type="entry name" value="HATPase_C_sf"/>
</dbReference>
<dbReference type="AlphaFoldDB" id="A0A7J0FD19"/>
<dbReference type="OrthoDB" id="28737at2759"/>
<keyword evidence="5" id="KW-0346">Stress response</keyword>
<keyword evidence="2" id="KW-0547">Nucleotide-binding</keyword>
<comment type="caution">
    <text evidence="5">The sequence shown here is derived from an EMBL/GenBank/DDBJ whole genome shotgun (WGS) entry which is preliminary data.</text>
</comment>
<accession>A0A7J0FD19</accession>
<dbReference type="PANTHER" id="PTHR11528">
    <property type="entry name" value="HEAT SHOCK PROTEIN 90 FAMILY MEMBER"/>
    <property type="match status" value="1"/>
</dbReference>
<evidence type="ECO:0000313" key="7">
    <source>
        <dbReference type="Proteomes" id="UP000585474"/>
    </source>
</evidence>
<evidence type="ECO:0000313" key="5">
    <source>
        <dbReference type="EMBL" id="GFY96565.1"/>
    </source>
</evidence>
<dbReference type="Gene3D" id="3.30.565.10">
    <property type="entry name" value="Histidine kinase-like ATPase, C-terminal domain"/>
    <property type="match status" value="1"/>
</dbReference>
<evidence type="ECO:0000256" key="4">
    <source>
        <dbReference type="ARBA" id="ARBA00023186"/>
    </source>
</evidence>
<comment type="similarity">
    <text evidence="1">Belongs to the heat shock protein 90 family.</text>
</comment>
<reference evidence="5 7" key="1">
    <citation type="submission" date="2019-07" db="EMBL/GenBank/DDBJ databases">
        <title>De Novo Assembly of kiwifruit Actinidia rufa.</title>
        <authorList>
            <person name="Sugita-Konishi S."/>
            <person name="Sato K."/>
            <person name="Mori E."/>
            <person name="Abe Y."/>
            <person name="Kisaki G."/>
            <person name="Hamano K."/>
            <person name="Suezawa K."/>
            <person name="Otani M."/>
            <person name="Fukuda T."/>
            <person name="Manabe T."/>
            <person name="Gomi K."/>
            <person name="Tabuchi M."/>
            <person name="Akimitsu K."/>
            <person name="Kataoka I."/>
        </authorList>
    </citation>
    <scope>NUCLEOTIDE SEQUENCE [LARGE SCALE GENOMIC DNA]</scope>
    <source>
        <strain evidence="7">cv. Fuchu</strain>
        <strain evidence="5">Fuchu</strain>
    </source>
</reference>
<dbReference type="EMBL" id="BJWL01000011">
    <property type="protein sequence ID" value="GFY96593.1"/>
    <property type="molecule type" value="Genomic_DNA"/>
</dbReference>
<dbReference type="EMBL" id="BJWL01000011">
    <property type="protein sequence ID" value="GFY96565.1"/>
    <property type="molecule type" value="Genomic_DNA"/>
</dbReference>
<evidence type="ECO:0000256" key="1">
    <source>
        <dbReference type="ARBA" id="ARBA00008239"/>
    </source>
</evidence>
<dbReference type="Proteomes" id="UP000585474">
    <property type="component" value="Unassembled WGS sequence"/>
</dbReference>
<keyword evidence="4" id="KW-0143">Chaperone</keyword>
<dbReference type="GO" id="GO:0140662">
    <property type="term" value="F:ATP-dependent protein folding chaperone"/>
    <property type="evidence" value="ECO:0007669"/>
    <property type="project" value="InterPro"/>
</dbReference>
<dbReference type="InterPro" id="IPR001404">
    <property type="entry name" value="Hsp90_fam"/>
</dbReference>